<keyword evidence="1" id="KW-1133">Transmembrane helix</keyword>
<dbReference type="InterPro" id="IPR022441">
    <property type="entry name" value="Para_beta_helix_rpt-2"/>
</dbReference>
<dbReference type="NCBIfam" id="TIGR03804">
    <property type="entry name" value="para_beta_helix"/>
    <property type="match status" value="5"/>
</dbReference>
<dbReference type="InterPro" id="IPR039448">
    <property type="entry name" value="Beta_helix"/>
</dbReference>
<evidence type="ECO:0000256" key="1">
    <source>
        <dbReference type="SAM" id="Phobius"/>
    </source>
</evidence>
<reference evidence="4" key="1">
    <citation type="journal article" date="2015" name="Nature">
        <title>Complex archaea that bridge the gap between prokaryotes and eukaryotes.</title>
        <authorList>
            <person name="Spang A."/>
            <person name="Saw J.H."/>
            <person name="Jorgensen S.L."/>
            <person name="Zaremba-Niedzwiedzka K."/>
            <person name="Martijn J."/>
            <person name="Lind A.E."/>
            <person name="van Eijk R."/>
            <person name="Schleper C."/>
            <person name="Guy L."/>
            <person name="Ettema T.J."/>
        </authorList>
    </citation>
    <scope>NUCLEOTIDE SEQUENCE</scope>
</reference>
<dbReference type="Pfam" id="PF05048">
    <property type="entry name" value="NosD"/>
    <property type="match status" value="1"/>
</dbReference>
<feature type="transmembrane region" description="Helical" evidence="1">
    <location>
        <begin position="379"/>
        <end position="399"/>
    </location>
</feature>
<feature type="domain" description="Periplasmic copper-binding protein NosD beta helix" evidence="2">
    <location>
        <begin position="278"/>
        <end position="363"/>
    </location>
</feature>
<feature type="domain" description="Right handed beta helix" evidence="3">
    <location>
        <begin position="103"/>
        <end position="262"/>
    </location>
</feature>
<comment type="caution">
    <text evidence="4">The sequence shown here is derived from an EMBL/GenBank/DDBJ whole genome shotgun (WGS) entry which is preliminary data.</text>
</comment>
<dbReference type="EMBL" id="LAZR01007729">
    <property type="protein sequence ID" value="KKM83337.1"/>
    <property type="molecule type" value="Genomic_DNA"/>
</dbReference>
<proteinExistence type="predicted"/>
<organism evidence="4">
    <name type="scientific">marine sediment metagenome</name>
    <dbReference type="NCBI Taxonomy" id="412755"/>
    <lineage>
        <taxon>unclassified sequences</taxon>
        <taxon>metagenomes</taxon>
        <taxon>ecological metagenomes</taxon>
    </lineage>
</organism>
<dbReference type="AlphaFoldDB" id="A0A0F9NQ11"/>
<evidence type="ECO:0000259" key="3">
    <source>
        <dbReference type="Pfam" id="PF13229"/>
    </source>
</evidence>
<gene>
    <name evidence="4" type="ORF">LCGC14_1310450</name>
</gene>
<keyword evidence="1" id="KW-0812">Transmembrane</keyword>
<dbReference type="InterPro" id="IPR007742">
    <property type="entry name" value="NosD_dom"/>
</dbReference>
<protein>
    <submittedName>
        <fullName evidence="4">Uncharacterized protein</fullName>
    </submittedName>
</protein>
<keyword evidence="1" id="KW-0472">Membrane</keyword>
<dbReference type="Pfam" id="PF13229">
    <property type="entry name" value="Beta_helix"/>
    <property type="match status" value="1"/>
</dbReference>
<evidence type="ECO:0000313" key="4">
    <source>
        <dbReference type="EMBL" id="KKM83337.1"/>
    </source>
</evidence>
<dbReference type="InterPro" id="IPR011050">
    <property type="entry name" value="Pectin_lyase_fold/virulence"/>
</dbReference>
<dbReference type="SUPFAM" id="SSF51126">
    <property type="entry name" value="Pectin lyase-like"/>
    <property type="match status" value="2"/>
</dbReference>
<dbReference type="SMART" id="SM00710">
    <property type="entry name" value="PbH1"/>
    <property type="match status" value="11"/>
</dbReference>
<evidence type="ECO:0000259" key="2">
    <source>
        <dbReference type="Pfam" id="PF05048"/>
    </source>
</evidence>
<name>A0A0F9NQ11_9ZZZZ</name>
<dbReference type="InterPro" id="IPR012334">
    <property type="entry name" value="Pectin_lyas_fold"/>
</dbReference>
<dbReference type="Gene3D" id="2.160.20.10">
    <property type="entry name" value="Single-stranded right-handed beta-helix, Pectin lyase-like"/>
    <property type="match status" value="2"/>
</dbReference>
<accession>A0A0F9NQ11</accession>
<sequence length="405" mass="44163">MKSNIKTKIEILMILGIVFSILTISHDKPYFNVSVGEKSSIYNDFVKFDSENLKTSKVSQKFQIVGNSGWINFRNEGNCTGSGTYSDPYVIKNLVIDAEGILNGILIEDSDVFFKIENSTIYNAGDRFSSAGIKLINVTNGQLIDNNCSNNGGYGIYLTSSNNNTIMGNVVTNNYVRSGIILYDSSYNLISGNTLTSNSFGISILYYNSAYNTVSGNTLNNHTGAISIFFANYNDVLDNIVNNNTSYGISLNEGNYTEIKGNIASNNDYGIKIEDGVNNIISGNSVNYSRRGIGILRSEYNTISGNSVSFNSECAFHLDRADHNTISGNTVNNNSVGIDMYWDSDYNTISCNSFTGNDIDIGGSGVGNIISSCEDGGNIPGYNILFLLGTLSFIIVLFIRKMKQS</sequence>
<dbReference type="InterPro" id="IPR006626">
    <property type="entry name" value="PbH1"/>
</dbReference>